<dbReference type="Gene3D" id="2.40.160.20">
    <property type="match status" value="1"/>
</dbReference>
<sequence length="208" mass="22762">MKITYLLVICLMLTALSSVAQSDSTKKKAFLYTSNGIGFSFPVGGSDVLKPKFSTSLGLNINLGKKGWFLYPKLNLQVFRYDQQISEPGYNYAIQKGRATTYLVNVAAGYRLSQDKFTFYPFLGAGGGMIIAPRIRVDANNQAILESVTIWTPGFEGGFGAEYAIGQIKLFAEGSYQTGTKKIEDKRFSAVPVFVGIKSNISGIFAKK</sequence>
<dbReference type="InterPro" id="IPR027385">
    <property type="entry name" value="Beta-barrel_OMP"/>
</dbReference>
<feature type="signal peptide" evidence="2">
    <location>
        <begin position="1"/>
        <end position="20"/>
    </location>
</feature>
<organism evidence="4 5">
    <name type="scientific">Hufsiella arboris</name>
    <dbReference type="NCBI Taxonomy" id="2695275"/>
    <lineage>
        <taxon>Bacteria</taxon>
        <taxon>Pseudomonadati</taxon>
        <taxon>Bacteroidota</taxon>
        <taxon>Sphingobacteriia</taxon>
        <taxon>Sphingobacteriales</taxon>
        <taxon>Sphingobacteriaceae</taxon>
        <taxon>Hufsiella</taxon>
    </lineage>
</organism>
<dbReference type="Proteomes" id="UP000466586">
    <property type="component" value="Unassembled WGS sequence"/>
</dbReference>
<dbReference type="EMBL" id="WVHT01000010">
    <property type="protein sequence ID" value="MXV52853.1"/>
    <property type="molecule type" value="Genomic_DNA"/>
</dbReference>
<gene>
    <name evidence="4" type="ORF">GS399_17915</name>
</gene>
<evidence type="ECO:0000259" key="3">
    <source>
        <dbReference type="Pfam" id="PF13505"/>
    </source>
</evidence>
<keyword evidence="1 2" id="KW-0732">Signal</keyword>
<evidence type="ECO:0000256" key="2">
    <source>
        <dbReference type="SAM" id="SignalP"/>
    </source>
</evidence>
<evidence type="ECO:0000313" key="5">
    <source>
        <dbReference type="Proteomes" id="UP000466586"/>
    </source>
</evidence>
<comment type="caution">
    <text evidence="4">The sequence shown here is derived from an EMBL/GenBank/DDBJ whole genome shotgun (WGS) entry which is preliminary data.</text>
</comment>
<feature type="chain" id="PRO_5029442863" evidence="2">
    <location>
        <begin position="21"/>
        <end position="208"/>
    </location>
</feature>
<dbReference type="InterPro" id="IPR006315">
    <property type="entry name" value="OM_autotransptr_brl_dom"/>
</dbReference>
<evidence type="ECO:0000313" key="4">
    <source>
        <dbReference type="EMBL" id="MXV52853.1"/>
    </source>
</evidence>
<reference evidence="4 5" key="1">
    <citation type="submission" date="2019-11" db="EMBL/GenBank/DDBJ databases">
        <title>Pedobacter sp. HMF7647 Genome sequencing and assembly.</title>
        <authorList>
            <person name="Kang H."/>
            <person name="Kim H."/>
            <person name="Joh K."/>
        </authorList>
    </citation>
    <scope>NUCLEOTIDE SEQUENCE [LARGE SCALE GENOMIC DNA]</scope>
    <source>
        <strain evidence="4 5">HMF7647</strain>
    </source>
</reference>
<evidence type="ECO:0000256" key="1">
    <source>
        <dbReference type="ARBA" id="ARBA00022729"/>
    </source>
</evidence>
<protein>
    <submittedName>
        <fullName evidence="4">Autotransporter outer membrane beta-barrel domain-containing protein</fullName>
    </submittedName>
</protein>
<dbReference type="NCBIfam" id="TIGR01414">
    <property type="entry name" value="autotrans_barl"/>
    <property type="match status" value="1"/>
</dbReference>
<dbReference type="GO" id="GO:0019867">
    <property type="term" value="C:outer membrane"/>
    <property type="evidence" value="ECO:0007669"/>
    <property type="project" value="InterPro"/>
</dbReference>
<dbReference type="InterPro" id="IPR036709">
    <property type="entry name" value="Autotransporte_beta_dom_sf"/>
</dbReference>
<keyword evidence="5" id="KW-1185">Reference proteome</keyword>
<feature type="domain" description="Outer membrane protein beta-barrel" evidence="3">
    <location>
        <begin position="9"/>
        <end position="180"/>
    </location>
</feature>
<dbReference type="Pfam" id="PF13505">
    <property type="entry name" value="OMP_b-brl"/>
    <property type="match status" value="1"/>
</dbReference>
<dbReference type="AlphaFoldDB" id="A0A7K1YE23"/>
<dbReference type="RefSeq" id="WP_160846030.1">
    <property type="nucleotide sequence ID" value="NZ_WVHT01000010.1"/>
</dbReference>
<proteinExistence type="predicted"/>
<name>A0A7K1YE23_9SPHI</name>
<dbReference type="SUPFAM" id="SSF103515">
    <property type="entry name" value="Autotransporter"/>
    <property type="match status" value="1"/>
</dbReference>
<accession>A0A7K1YE23</accession>